<comment type="caution">
    <text evidence="3">The sequence shown here is derived from an EMBL/GenBank/DDBJ whole genome shotgun (WGS) entry which is preliminary data.</text>
</comment>
<keyword evidence="1" id="KW-0812">Transmembrane</keyword>
<accession>A0A6A4VIM0</accession>
<dbReference type="EMBL" id="VIIS01001883">
    <property type="protein sequence ID" value="KAF0291384.1"/>
    <property type="molecule type" value="Genomic_DNA"/>
</dbReference>
<feature type="transmembrane region" description="Helical" evidence="1">
    <location>
        <begin position="32"/>
        <end position="54"/>
    </location>
</feature>
<evidence type="ECO:0000256" key="2">
    <source>
        <dbReference type="SAM" id="SignalP"/>
    </source>
</evidence>
<keyword evidence="2" id="KW-0732">Signal</keyword>
<evidence type="ECO:0000313" key="4">
    <source>
        <dbReference type="Proteomes" id="UP000440578"/>
    </source>
</evidence>
<keyword evidence="1" id="KW-0472">Membrane</keyword>
<keyword evidence="4" id="KW-1185">Reference proteome</keyword>
<evidence type="ECO:0000313" key="3">
    <source>
        <dbReference type="EMBL" id="KAF0291384.1"/>
    </source>
</evidence>
<organism evidence="3 4">
    <name type="scientific">Amphibalanus amphitrite</name>
    <name type="common">Striped barnacle</name>
    <name type="synonym">Balanus amphitrite</name>
    <dbReference type="NCBI Taxonomy" id="1232801"/>
    <lineage>
        <taxon>Eukaryota</taxon>
        <taxon>Metazoa</taxon>
        <taxon>Ecdysozoa</taxon>
        <taxon>Arthropoda</taxon>
        <taxon>Crustacea</taxon>
        <taxon>Multicrustacea</taxon>
        <taxon>Cirripedia</taxon>
        <taxon>Thoracica</taxon>
        <taxon>Thoracicalcarea</taxon>
        <taxon>Balanomorpha</taxon>
        <taxon>Balanoidea</taxon>
        <taxon>Balanidae</taxon>
        <taxon>Amphibalaninae</taxon>
        <taxon>Amphibalanus</taxon>
    </lineage>
</organism>
<keyword evidence="1" id="KW-1133">Transmembrane helix</keyword>
<dbReference type="Proteomes" id="UP000440578">
    <property type="component" value="Unassembled WGS sequence"/>
</dbReference>
<feature type="signal peptide" evidence="2">
    <location>
        <begin position="1"/>
        <end position="21"/>
    </location>
</feature>
<sequence>MRTSWPLSVTLALVAAASSSAALVAGGLGLGTGLAGLVGLQLVALTAGLIGAYIGSRKFGRGGGFHHGHSYGGYGEYSSYGGGYDGHHRRRRAVAAPAPLYRFLEQAAAGDSLSCGLRLLCGLEADEYSQLAHDERLTHSVFRC</sequence>
<dbReference type="AlphaFoldDB" id="A0A6A4VIM0"/>
<evidence type="ECO:0000256" key="1">
    <source>
        <dbReference type="SAM" id="Phobius"/>
    </source>
</evidence>
<feature type="chain" id="PRO_5025475151" evidence="2">
    <location>
        <begin position="22"/>
        <end position="144"/>
    </location>
</feature>
<name>A0A6A4VIM0_AMPAM</name>
<proteinExistence type="predicted"/>
<protein>
    <submittedName>
        <fullName evidence="3">Uncharacterized protein</fullName>
    </submittedName>
</protein>
<reference evidence="3 4" key="1">
    <citation type="submission" date="2019-07" db="EMBL/GenBank/DDBJ databases">
        <title>Draft genome assembly of a fouling barnacle, Amphibalanus amphitrite (Darwin, 1854): The first reference genome for Thecostraca.</title>
        <authorList>
            <person name="Kim W."/>
        </authorList>
    </citation>
    <scope>NUCLEOTIDE SEQUENCE [LARGE SCALE GENOMIC DNA]</scope>
    <source>
        <strain evidence="3">SNU_AA5</strain>
        <tissue evidence="3">Soma without cirri and trophi</tissue>
    </source>
</reference>
<gene>
    <name evidence="3" type="ORF">FJT64_010453</name>
</gene>